<keyword evidence="4 10" id="KW-0812">Transmembrane</keyword>
<keyword evidence="6 10" id="KW-1133">Transmembrane helix</keyword>
<proteinExistence type="inferred from homology"/>
<evidence type="ECO:0000256" key="7">
    <source>
        <dbReference type="ARBA" id="ARBA00023122"/>
    </source>
</evidence>
<comment type="similarity">
    <text evidence="2">Belongs to the UPF0053 family.</text>
</comment>
<dbReference type="AlphaFoldDB" id="A0A4Z0VB24"/>
<feature type="domain" description="CBS" evidence="12">
    <location>
        <begin position="204"/>
        <end position="265"/>
    </location>
</feature>
<dbReference type="Gene3D" id="3.10.580.10">
    <property type="entry name" value="CBS-domain"/>
    <property type="match status" value="1"/>
</dbReference>
<dbReference type="PROSITE" id="PS51846">
    <property type="entry name" value="CNNM"/>
    <property type="match status" value="1"/>
</dbReference>
<dbReference type="Pfam" id="PF00571">
    <property type="entry name" value="CBS"/>
    <property type="match status" value="2"/>
</dbReference>
<dbReference type="SUPFAM" id="SSF54631">
    <property type="entry name" value="CBS-domain pair"/>
    <property type="match status" value="1"/>
</dbReference>
<feature type="transmembrane region" description="Helical" evidence="11">
    <location>
        <begin position="60"/>
        <end position="81"/>
    </location>
</feature>
<accession>A0A4Z0VB24</accession>
<dbReference type="InterPro" id="IPR002550">
    <property type="entry name" value="CNNM"/>
</dbReference>
<dbReference type="Pfam" id="PF01595">
    <property type="entry name" value="CNNM"/>
    <property type="match status" value="1"/>
</dbReference>
<dbReference type="InterPro" id="IPR016169">
    <property type="entry name" value="FAD-bd_PCMH_sub2"/>
</dbReference>
<evidence type="ECO:0000313" key="15">
    <source>
        <dbReference type="Proteomes" id="UP000297635"/>
    </source>
</evidence>
<dbReference type="Gene3D" id="3.30.465.10">
    <property type="match status" value="1"/>
</dbReference>
<feature type="domain" description="CNNM transmembrane" evidence="13">
    <location>
        <begin position="1"/>
        <end position="190"/>
    </location>
</feature>
<dbReference type="InterPro" id="IPR046342">
    <property type="entry name" value="CBS_dom_sf"/>
</dbReference>
<dbReference type="InterPro" id="IPR000644">
    <property type="entry name" value="CBS_dom"/>
</dbReference>
<dbReference type="GO" id="GO:0050660">
    <property type="term" value="F:flavin adenine dinucleotide binding"/>
    <property type="evidence" value="ECO:0007669"/>
    <property type="project" value="InterPro"/>
</dbReference>
<evidence type="ECO:0000256" key="5">
    <source>
        <dbReference type="ARBA" id="ARBA00022737"/>
    </source>
</evidence>
<dbReference type="SMART" id="SM00116">
    <property type="entry name" value="CBS"/>
    <property type="match status" value="2"/>
</dbReference>
<sequence>MGAGQIAALALAVVALFISGFVSGSEIAFFSLSPTQCDELEEEGHGGRRVLSLLTIPERLLATILIANNLVNVTIVVLCNFALGPIFDGMSELWSFILQSVLLTFLILLFGEILPKLYANSNNLGWARMASGPLGLMVKIFYPLSSVLVKSSVIVNKVVTKKSEAVTADDLSQALEIAEVDSSQDKDILEGILKFGDTTASEVMTPRVDVTGLDIELSFAEVMKVVIDSGFARLPVYEETMDNIRGVLYSRDLLPYVGKTESADFNWQSLMREPYYVPESRMIDDLLEDFRTRRVHLAIVIDEFGGTQGIVTLEDVLEEIVGDIDDEYDEVEQTYRKLPDDTYIFDGKTLLNDFFRVTGLDEEEYSKVTEDCETLGGMLLSIKGDFPKEKESIVYGRCRFLVLSIHQHRIANVRVKVMSEVQPDQMKQ</sequence>
<dbReference type="CDD" id="cd04590">
    <property type="entry name" value="CBS_pair_CorC_HlyC_assoc"/>
    <property type="match status" value="1"/>
</dbReference>
<dbReference type="FunFam" id="3.10.580.10:FF:000002">
    <property type="entry name" value="Magnesium/cobalt efflux protein CorC"/>
    <property type="match status" value="1"/>
</dbReference>
<name>A0A4Z0VB24_9BACT</name>
<evidence type="ECO:0000313" key="14">
    <source>
        <dbReference type="EMBL" id="TGG40995.1"/>
    </source>
</evidence>
<evidence type="ECO:0000259" key="12">
    <source>
        <dbReference type="PROSITE" id="PS51371"/>
    </source>
</evidence>
<dbReference type="PANTHER" id="PTHR22777">
    <property type="entry name" value="HEMOLYSIN-RELATED"/>
    <property type="match status" value="1"/>
</dbReference>
<dbReference type="PANTHER" id="PTHR22777:SF32">
    <property type="entry name" value="UPF0053 INNER MEMBRANE PROTEIN YFJD"/>
    <property type="match status" value="1"/>
</dbReference>
<evidence type="ECO:0000256" key="11">
    <source>
        <dbReference type="SAM" id="Phobius"/>
    </source>
</evidence>
<feature type="transmembrane region" description="Helical" evidence="11">
    <location>
        <begin position="93"/>
        <end position="114"/>
    </location>
</feature>
<evidence type="ECO:0000256" key="6">
    <source>
        <dbReference type="ARBA" id="ARBA00022989"/>
    </source>
</evidence>
<evidence type="ECO:0000256" key="8">
    <source>
        <dbReference type="ARBA" id="ARBA00023136"/>
    </source>
</evidence>
<dbReference type="InterPro" id="IPR044751">
    <property type="entry name" value="Ion_transp-like_CBS"/>
</dbReference>
<organism evidence="14 15">
    <name type="scientific">Duncaniella freteri</name>
    <dbReference type="NCBI Taxonomy" id="2530391"/>
    <lineage>
        <taxon>Bacteria</taxon>
        <taxon>Pseudomonadati</taxon>
        <taxon>Bacteroidota</taxon>
        <taxon>Bacteroidia</taxon>
        <taxon>Bacteroidales</taxon>
        <taxon>Muribaculaceae</taxon>
        <taxon>Duncaniella</taxon>
    </lineage>
</organism>
<dbReference type="SMART" id="SM01091">
    <property type="entry name" value="CorC_HlyC"/>
    <property type="match status" value="1"/>
</dbReference>
<dbReference type="GO" id="GO:0005886">
    <property type="term" value="C:plasma membrane"/>
    <property type="evidence" value="ECO:0007669"/>
    <property type="project" value="UniProtKB-SubCell"/>
</dbReference>
<keyword evidence="15" id="KW-1185">Reference proteome</keyword>
<evidence type="ECO:0000256" key="3">
    <source>
        <dbReference type="ARBA" id="ARBA00022475"/>
    </source>
</evidence>
<dbReference type="EMBL" id="SJSA01000001">
    <property type="protein sequence ID" value="TGG40995.1"/>
    <property type="molecule type" value="Genomic_DNA"/>
</dbReference>
<evidence type="ECO:0000256" key="9">
    <source>
        <dbReference type="PROSITE-ProRule" id="PRU00703"/>
    </source>
</evidence>
<protein>
    <submittedName>
        <fullName evidence="14">Gliding motility-associated protein GldE</fullName>
    </submittedName>
</protein>
<evidence type="ECO:0000256" key="10">
    <source>
        <dbReference type="PROSITE-ProRule" id="PRU01193"/>
    </source>
</evidence>
<evidence type="ECO:0000256" key="4">
    <source>
        <dbReference type="ARBA" id="ARBA00022692"/>
    </source>
</evidence>
<dbReference type="InterPro" id="IPR036318">
    <property type="entry name" value="FAD-bd_PCMH-like_sf"/>
</dbReference>
<dbReference type="PROSITE" id="PS51371">
    <property type="entry name" value="CBS"/>
    <property type="match status" value="2"/>
</dbReference>
<reference evidence="14 15" key="1">
    <citation type="submission" date="2019-02" db="EMBL/GenBank/DDBJ databases">
        <title>Isolation and identification of novel species under the genus Muribaculum.</title>
        <authorList>
            <person name="Miyake S."/>
            <person name="Ding Y."/>
            <person name="Low A."/>
            <person name="Soh M."/>
            <person name="Seedorf H."/>
        </authorList>
    </citation>
    <scope>NUCLEOTIDE SEQUENCE [LARGE SCALE GENOMIC DNA]</scope>
    <source>
        <strain evidence="14 15">TLL-A3</strain>
    </source>
</reference>
<keyword evidence="8 10" id="KW-0472">Membrane</keyword>
<comment type="caution">
    <text evidence="14">The sequence shown here is derived from an EMBL/GenBank/DDBJ whole genome shotgun (WGS) entry which is preliminary data.</text>
</comment>
<comment type="subcellular location">
    <subcellularLocation>
        <location evidence="1">Cell membrane</location>
        <topology evidence="1">Multi-pass membrane protein</topology>
    </subcellularLocation>
</comment>
<dbReference type="Proteomes" id="UP000297635">
    <property type="component" value="Unassembled WGS sequence"/>
</dbReference>
<evidence type="ECO:0000256" key="2">
    <source>
        <dbReference type="ARBA" id="ARBA00006337"/>
    </source>
</evidence>
<feature type="domain" description="CBS" evidence="12">
    <location>
        <begin position="270"/>
        <end position="327"/>
    </location>
</feature>
<dbReference type="SUPFAM" id="SSF56176">
    <property type="entry name" value="FAD-binding/transporter-associated domain-like"/>
    <property type="match status" value="1"/>
</dbReference>
<keyword evidence="7 9" id="KW-0129">CBS domain</keyword>
<evidence type="ECO:0000256" key="1">
    <source>
        <dbReference type="ARBA" id="ARBA00004651"/>
    </source>
</evidence>
<evidence type="ECO:0000259" key="13">
    <source>
        <dbReference type="PROSITE" id="PS51846"/>
    </source>
</evidence>
<dbReference type="InterPro" id="IPR005170">
    <property type="entry name" value="Transptr-assoc_dom"/>
</dbReference>
<dbReference type="Pfam" id="PF03471">
    <property type="entry name" value="CorC_HlyC"/>
    <property type="match status" value="1"/>
</dbReference>
<keyword evidence="5" id="KW-0677">Repeat</keyword>
<gene>
    <name evidence="14" type="primary">gldE</name>
    <name evidence="14" type="ORF">EZ315_04375</name>
</gene>
<keyword evidence="3" id="KW-1003">Cell membrane</keyword>